<name>A0A1H7NRS6_RUMAL</name>
<gene>
    <name evidence="3" type="ORF">SAMN05216469_11666</name>
</gene>
<evidence type="ECO:0000256" key="2">
    <source>
        <dbReference type="SAM" id="SignalP"/>
    </source>
</evidence>
<reference evidence="3 4" key="1">
    <citation type="submission" date="2016-10" db="EMBL/GenBank/DDBJ databases">
        <authorList>
            <person name="de Groot N.N."/>
        </authorList>
    </citation>
    <scope>NUCLEOTIDE SEQUENCE [LARGE SCALE GENOMIC DNA]</scope>
    <source>
        <strain evidence="3 4">KH2T6</strain>
    </source>
</reference>
<evidence type="ECO:0000256" key="1">
    <source>
        <dbReference type="SAM" id="Phobius"/>
    </source>
</evidence>
<keyword evidence="1" id="KW-0472">Membrane</keyword>
<proteinExistence type="predicted"/>
<dbReference type="EMBL" id="FOAT01000016">
    <property type="protein sequence ID" value="SEL26212.1"/>
    <property type="molecule type" value="Genomic_DNA"/>
</dbReference>
<keyword evidence="1" id="KW-0812">Transmembrane</keyword>
<evidence type="ECO:0000313" key="4">
    <source>
        <dbReference type="Proteomes" id="UP000186015"/>
    </source>
</evidence>
<feature type="transmembrane region" description="Helical" evidence="1">
    <location>
        <begin position="223"/>
        <end position="243"/>
    </location>
</feature>
<keyword evidence="2" id="KW-0732">Signal</keyword>
<feature type="transmembrane region" description="Helical" evidence="1">
    <location>
        <begin position="168"/>
        <end position="186"/>
    </location>
</feature>
<keyword evidence="1" id="KW-1133">Transmembrane helix</keyword>
<feature type="chain" id="PRO_5010282001" evidence="2">
    <location>
        <begin position="25"/>
        <end position="282"/>
    </location>
</feature>
<feature type="transmembrane region" description="Helical" evidence="1">
    <location>
        <begin position="255"/>
        <end position="274"/>
    </location>
</feature>
<protein>
    <submittedName>
        <fullName evidence="3">Uncharacterized protein</fullName>
    </submittedName>
</protein>
<dbReference type="AlphaFoldDB" id="A0A1H7NRS6"/>
<feature type="transmembrane region" description="Helical" evidence="1">
    <location>
        <begin position="198"/>
        <end position="217"/>
    </location>
</feature>
<dbReference type="Proteomes" id="UP000186015">
    <property type="component" value="Unassembled WGS sequence"/>
</dbReference>
<sequence length="282" mass="32227">MKKMLFALIAVLIFITVTAMPVYADMGPKPSIELTVKNAPDEDYYINLLVPGTLRKKEDRLQEVNEQYSGKDAELMRVIINNTEDGWYPRRGGHFRELTQSKSSRKYEFSYMDVPKTFKVIIVTESGKVIVSNEITRKAFNAVTTFDAETGKLREKKTAMLAKQLERFLITFIATLLIEGMIFRCFEFEGKEGHNFAVFFKTNLCTQLLLYVVISLLPLQMLIYGGIFAAEIIITIIEGCVYSKLLTPKGKGARYAIVANILSFVLSLPMWFILEFFFRISI</sequence>
<feature type="signal peptide" evidence="2">
    <location>
        <begin position="1"/>
        <end position="24"/>
    </location>
</feature>
<organism evidence="3 4">
    <name type="scientific">Ruminococcus albus</name>
    <dbReference type="NCBI Taxonomy" id="1264"/>
    <lineage>
        <taxon>Bacteria</taxon>
        <taxon>Bacillati</taxon>
        <taxon>Bacillota</taxon>
        <taxon>Clostridia</taxon>
        <taxon>Eubacteriales</taxon>
        <taxon>Oscillospiraceae</taxon>
        <taxon>Ruminococcus</taxon>
    </lineage>
</organism>
<evidence type="ECO:0000313" key="3">
    <source>
        <dbReference type="EMBL" id="SEL26212.1"/>
    </source>
</evidence>
<accession>A0A1H7NRS6</accession>